<name>A0A5C8NSD5_9BACI</name>
<dbReference type="EMBL" id="VDUW01000006">
    <property type="protein sequence ID" value="TXL64046.1"/>
    <property type="molecule type" value="Genomic_DNA"/>
</dbReference>
<proteinExistence type="predicted"/>
<organism evidence="1 2">
    <name type="scientific">Cerasibacillus terrae</name>
    <dbReference type="NCBI Taxonomy" id="2498845"/>
    <lineage>
        <taxon>Bacteria</taxon>
        <taxon>Bacillati</taxon>
        <taxon>Bacillota</taxon>
        <taxon>Bacilli</taxon>
        <taxon>Bacillales</taxon>
        <taxon>Bacillaceae</taxon>
        <taxon>Cerasibacillus</taxon>
    </lineage>
</organism>
<reference evidence="1 2" key="1">
    <citation type="submission" date="2019-06" db="EMBL/GenBank/DDBJ databases">
        <title>Cerasibacillus sp. nov., isolated from maize field.</title>
        <authorList>
            <person name="Lin S.-Y."/>
            <person name="Tsai C.-F."/>
            <person name="Young C.-C."/>
        </authorList>
    </citation>
    <scope>NUCLEOTIDE SEQUENCE [LARGE SCALE GENOMIC DNA]</scope>
    <source>
        <strain evidence="1 2">CC-CFT480</strain>
    </source>
</reference>
<dbReference type="Proteomes" id="UP000321574">
    <property type="component" value="Unassembled WGS sequence"/>
</dbReference>
<evidence type="ECO:0000313" key="2">
    <source>
        <dbReference type="Proteomes" id="UP000321574"/>
    </source>
</evidence>
<comment type="caution">
    <text evidence="1">The sequence shown here is derived from an EMBL/GenBank/DDBJ whole genome shotgun (WGS) entry which is preliminary data.</text>
</comment>
<evidence type="ECO:0000313" key="1">
    <source>
        <dbReference type="EMBL" id="TXL64046.1"/>
    </source>
</evidence>
<dbReference type="OrthoDB" id="2971253at2"/>
<accession>A0A5C8NSD5</accession>
<keyword evidence="2" id="KW-1185">Reference proteome</keyword>
<dbReference type="RefSeq" id="WP_147667909.1">
    <property type="nucleotide sequence ID" value="NZ_VDUW01000006.1"/>
</dbReference>
<dbReference type="AlphaFoldDB" id="A0A5C8NSD5"/>
<sequence>MNNEFLWQEDIDFSGIVIRFAIIKLDESGKYGACIAQMFDDEFIMVDAVVCNNFISAISYLLENAINKNLEKLRAIKDNLISL</sequence>
<gene>
    <name evidence="1" type="ORF">FHP05_10180</name>
</gene>
<protein>
    <submittedName>
        <fullName evidence="1">Uncharacterized protein</fullName>
    </submittedName>
</protein>